<keyword evidence="2" id="KW-1185">Reference proteome</keyword>
<dbReference type="AlphaFoldDB" id="A0AA35SLX9"/>
<gene>
    <name evidence="1" type="ORF">GBAR_LOCUS17660</name>
</gene>
<reference evidence="1" key="1">
    <citation type="submission" date="2023-03" db="EMBL/GenBank/DDBJ databases">
        <authorList>
            <person name="Steffen K."/>
            <person name="Cardenas P."/>
        </authorList>
    </citation>
    <scope>NUCLEOTIDE SEQUENCE</scope>
</reference>
<proteinExistence type="predicted"/>
<sequence length="220" mass="24765">MCTYALSQLTEETLVVLVTLHEEGGTSREWEKMQIALTPEERVHLNYIKSDVHRDHLPIMNEATIWGRAIYPLLRLAEHGHIQAWAGVPLKARYPTFELEGEADGALAPSVGGRIQPPYLVVHEAKRGINAPNPQFQLYGEMLAAAWLNWETDAKPEQQIFGCYTITDDWTFVLGTVADIETEKPTLHIKFSPRYNGTADAEHIVQILKSIVSKHANINT</sequence>
<evidence type="ECO:0000313" key="1">
    <source>
        <dbReference type="EMBL" id="CAI8031141.1"/>
    </source>
</evidence>
<accession>A0AA35SLX9</accession>
<dbReference type="Proteomes" id="UP001174909">
    <property type="component" value="Unassembled WGS sequence"/>
</dbReference>
<evidence type="ECO:0000313" key="2">
    <source>
        <dbReference type="Proteomes" id="UP001174909"/>
    </source>
</evidence>
<protein>
    <submittedName>
        <fullName evidence="1">Uncharacterized protein</fullName>
    </submittedName>
</protein>
<dbReference type="EMBL" id="CASHTH010002520">
    <property type="protein sequence ID" value="CAI8031141.1"/>
    <property type="molecule type" value="Genomic_DNA"/>
</dbReference>
<comment type="caution">
    <text evidence="1">The sequence shown here is derived from an EMBL/GenBank/DDBJ whole genome shotgun (WGS) entry which is preliminary data.</text>
</comment>
<name>A0AA35SLX9_GEOBA</name>
<organism evidence="1 2">
    <name type="scientific">Geodia barretti</name>
    <name type="common">Barrett's horny sponge</name>
    <dbReference type="NCBI Taxonomy" id="519541"/>
    <lineage>
        <taxon>Eukaryota</taxon>
        <taxon>Metazoa</taxon>
        <taxon>Porifera</taxon>
        <taxon>Demospongiae</taxon>
        <taxon>Heteroscleromorpha</taxon>
        <taxon>Tetractinellida</taxon>
        <taxon>Astrophorina</taxon>
        <taxon>Geodiidae</taxon>
        <taxon>Geodia</taxon>
    </lineage>
</organism>